<dbReference type="RefSeq" id="WP_386098892.1">
    <property type="nucleotide sequence ID" value="NZ_JBHUOZ010000003.1"/>
</dbReference>
<feature type="domain" description="TonB-dependent receptor plug" evidence="8">
    <location>
        <begin position="222"/>
        <end position="345"/>
    </location>
</feature>
<dbReference type="InterPro" id="IPR008969">
    <property type="entry name" value="CarboxyPept-like_regulatory"/>
</dbReference>
<dbReference type="InterPro" id="IPR023997">
    <property type="entry name" value="TonB-dep_OMP_SusC/RagA_CS"/>
</dbReference>
<keyword evidence="4 7" id="KW-0812">Transmembrane</keyword>
<dbReference type="Gene3D" id="2.170.130.10">
    <property type="entry name" value="TonB-dependent receptor, plug domain"/>
    <property type="match status" value="1"/>
</dbReference>
<dbReference type="NCBIfam" id="TIGR04057">
    <property type="entry name" value="SusC_RagA_signa"/>
    <property type="match status" value="1"/>
</dbReference>
<evidence type="ECO:0000259" key="8">
    <source>
        <dbReference type="Pfam" id="PF07715"/>
    </source>
</evidence>
<evidence type="ECO:0000313" key="9">
    <source>
        <dbReference type="EMBL" id="MFD2920474.1"/>
    </source>
</evidence>
<dbReference type="Gene3D" id="2.40.170.20">
    <property type="entry name" value="TonB-dependent receptor, beta-barrel domain"/>
    <property type="match status" value="1"/>
</dbReference>
<keyword evidence="3 7" id="KW-1134">Transmembrane beta strand</keyword>
<evidence type="ECO:0000313" key="10">
    <source>
        <dbReference type="Proteomes" id="UP001597511"/>
    </source>
</evidence>
<dbReference type="Gene3D" id="2.60.40.1120">
    <property type="entry name" value="Carboxypeptidase-like, regulatory domain"/>
    <property type="match status" value="1"/>
</dbReference>
<keyword evidence="2 7" id="KW-0813">Transport</keyword>
<dbReference type="Pfam" id="PF13715">
    <property type="entry name" value="CarbopepD_reg_2"/>
    <property type="match status" value="1"/>
</dbReference>
<dbReference type="NCBIfam" id="TIGR04056">
    <property type="entry name" value="OMP_RagA_SusC"/>
    <property type="match status" value="1"/>
</dbReference>
<dbReference type="InterPro" id="IPR039426">
    <property type="entry name" value="TonB-dep_rcpt-like"/>
</dbReference>
<dbReference type="InterPro" id="IPR037066">
    <property type="entry name" value="Plug_dom_sf"/>
</dbReference>
<comment type="caution">
    <text evidence="9">The sequence shown here is derived from an EMBL/GenBank/DDBJ whole genome shotgun (WGS) entry which is preliminary data.</text>
</comment>
<dbReference type="EMBL" id="JBHUOZ010000003">
    <property type="protein sequence ID" value="MFD2920474.1"/>
    <property type="molecule type" value="Genomic_DNA"/>
</dbReference>
<dbReference type="Proteomes" id="UP001597511">
    <property type="component" value="Unassembled WGS sequence"/>
</dbReference>
<sequence length="1208" mass="135369">MRRLIPPLKECYVKSGLLLLLLLVIVHSVIAKPEQGITLIEKDASIETLLKKIESQTDYRFWYENKILKTAKKVTINVSNAPLRTVLDLCMADQPLVYDIVEKTVVIRRKNIANTNAMTDELTIEVIDLKGVVKNEKGEPLSGVNIRIKGTMQGTVTAENGSFVLTNIPNGTILEISIAGYKAQQYKVENETNITIVLQQEVQTMEDVVVTGFQRIDKTKFGGSAVTLKADQVKLDGMTDVSRMLEGRAAGLSIQNPSGTFGAAPKVRIRGATSLNGANKPLWVIDGVVLEDIVNISNDQLTSGDPTTLLGSPVAGLNPNDIESFDILKDASAAALYGARAMNGVIVITTKKGKSGKAQVSYVGNFSSQLKPTYNGFNIMNSAQQMSVMAELERKGFMNSDVLSQSNNAMYGKLYESLVGDDNGSFPLENTPEARRDFLMRYAKANTDWFDLLFRNSFMQEHSISIQYGTEKSQSYFSTSFLGDNGWTIGDKVKRYTLNFRNNYKFSEKISGSFSTLGSVRDQRAPGALARRSNPVEGRYDRDFDINPFSYSLNTSRAVTAYDEKGNLEYFNRNFTPFNIIDELANNYITINMIDLRLQGDLSYKFAKNFRYDFLGAMRMVKTGREHQIREKANMANAYRSAKNSTIRAANNYLYQDPDNPEAEKEIVLPKGGFYNRTEDELIFYNVRNSINYSNTFKTKHSVDVLVGQEVKFTNRKSANNTGYGYQYEQGGIPFIDYRILKQTIEANFPYYGMGQNFDRFAAFYATAGYSFDKKYNISLYGRYDGSNRFGKAALNRWLPTWSISGAWNIDKEKFAENIQWLDFARLRGSYGLSGDMGPAINADVLLRNYITNRQWTVDRESGIELASLANRELTWEKQYSGNIGLEFGVLQGKLSFTIDRFLRKSFDLIDLVSTSGIGGQYWKFANYANLKSNGWDIAVDANLVKSKDLTWNAKLTFGYARTKITNLSNLPILFDLVQADGYNVVGYPVRSLFSVRYSGLDHNSGIPLFLNEKGETSSNVYYQSTNTANLKYEGPVDPPYNSSLGTTVSYKDFTLNVLVTSQAGNKIRLAPVFNTSYSDWSALPVDFIDRWVQGGEENTTSVPAIVDRLYVNNLSGVYPYNTYNFSDQRVAKGDFIRLKSVSLNYRLPARWVSRAGFSNASVGLSAINPWLIYSDKKLKGQDPEFYNTGGVAQPIQKQVVLSVKLGL</sequence>
<evidence type="ECO:0000256" key="3">
    <source>
        <dbReference type="ARBA" id="ARBA00022452"/>
    </source>
</evidence>
<dbReference type="InterPro" id="IPR036942">
    <property type="entry name" value="Beta-barrel_TonB_sf"/>
</dbReference>
<name>A0ABW6A540_9BACT</name>
<dbReference type="Pfam" id="PF07715">
    <property type="entry name" value="Plug"/>
    <property type="match status" value="1"/>
</dbReference>
<dbReference type="InterPro" id="IPR023996">
    <property type="entry name" value="TonB-dep_OMP_SusC/RagA"/>
</dbReference>
<dbReference type="SUPFAM" id="SSF49464">
    <property type="entry name" value="Carboxypeptidase regulatory domain-like"/>
    <property type="match status" value="1"/>
</dbReference>
<organism evidence="9 10">
    <name type="scientific">Terrimonas rubra</name>
    <dbReference type="NCBI Taxonomy" id="1035890"/>
    <lineage>
        <taxon>Bacteria</taxon>
        <taxon>Pseudomonadati</taxon>
        <taxon>Bacteroidota</taxon>
        <taxon>Chitinophagia</taxon>
        <taxon>Chitinophagales</taxon>
        <taxon>Chitinophagaceae</taxon>
        <taxon>Terrimonas</taxon>
    </lineage>
</organism>
<dbReference type="InterPro" id="IPR012910">
    <property type="entry name" value="Plug_dom"/>
</dbReference>
<evidence type="ECO:0000256" key="7">
    <source>
        <dbReference type="PROSITE-ProRule" id="PRU01360"/>
    </source>
</evidence>
<accession>A0ABW6A540</accession>
<evidence type="ECO:0000256" key="6">
    <source>
        <dbReference type="ARBA" id="ARBA00023237"/>
    </source>
</evidence>
<reference evidence="10" key="1">
    <citation type="journal article" date="2019" name="Int. J. Syst. Evol. Microbiol.">
        <title>The Global Catalogue of Microorganisms (GCM) 10K type strain sequencing project: providing services to taxonomists for standard genome sequencing and annotation.</title>
        <authorList>
            <consortium name="The Broad Institute Genomics Platform"/>
            <consortium name="The Broad Institute Genome Sequencing Center for Infectious Disease"/>
            <person name="Wu L."/>
            <person name="Ma J."/>
        </authorList>
    </citation>
    <scope>NUCLEOTIDE SEQUENCE [LARGE SCALE GENOMIC DNA]</scope>
    <source>
        <strain evidence="10">KCTC 23299</strain>
    </source>
</reference>
<evidence type="ECO:0000256" key="4">
    <source>
        <dbReference type="ARBA" id="ARBA00022692"/>
    </source>
</evidence>
<gene>
    <name evidence="9" type="ORF">ACFS6H_12175</name>
</gene>
<dbReference type="SUPFAM" id="SSF56935">
    <property type="entry name" value="Porins"/>
    <property type="match status" value="1"/>
</dbReference>
<keyword evidence="10" id="KW-1185">Reference proteome</keyword>
<keyword evidence="6 7" id="KW-0998">Cell outer membrane</keyword>
<comment type="subcellular location">
    <subcellularLocation>
        <location evidence="1 7">Cell outer membrane</location>
        <topology evidence="1 7">Multi-pass membrane protein</topology>
    </subcellularLocation>
</comment>
<evidence type="ECO:0000256" key="1">
    <source>
        <dbReference type="ARBA" id="ARBA00004571"/>
    </source>
</evidence>
<keyword evidence="5 7" id="KW-0472">Membrane</keyword>
<evidence type="ECO:0000256" key="5">
    <source>
        <dbReference type="ARBA" id="ARBA00023136"/>
    </source>
</evidence>
<evidence type="ECO:0000256" key="2">
    <source>
        <dbReference type="ARBA" id="ARBA00022448"/>
    </source>
</evidence>
<protein>
    <submittedName>
        <fullName evidence="9">SusC/RagA family TonB-linked outer membrane protein</fullName>
    </submittedName>
</protein>
<proteinExistence type="inferred from homology"/>
<comment type="similarity">
    <text evidence="7">Belongs to the TonB-dependent receptor family.</text>
</comment>
<dbReference type="PROSITE" id="PS52016">
    <property type="entry name" value="TONB_DEPENDENT_REC_3"/>
    <property type="match status" value="1"/>
</dbReference>